<dbReference type="Proteomes" id="UP000248616">
    <property type="component" value="Unassembled WGS sequence"/>
</dbReference>
<protein>
    <recommendedName>
        <fullName evidence="9">Membrane fusion protein (MFP) family protein</fullName>
    </recommendedName>
</protein>
<dbReference type="InterPro" id="IPR010129">
    <property type="entry name" value="T1SS_HlyD"/>
</dbReference>
<keyword evidence="10" id="KW-0175">Coiled coil</keyword>
<feature type="transmembrane region" description="Helical" evidence="9">
    <location>
        <begin position="17"/>
        <end position="36"/>
    </location>
</feature>
<organism evidence="13 14">
    <name type="scientific">Mesorhizobium kowhaii</name>
    <dbReference type="NCBI Taxonomy" id="1300272"/>
    <lineage>
        <taxon>Bacteria</taxon>
        <taxon>Pseudomonadati</taxon>
        <taxon>Pseudomonadota</taxon>
        <taxon>Alphaproteobacteria</taxon>
        <taxon>Hyphomicrobiales</taxon>
        <taxon>Phyllobacteriaceae</taxon>
        <taxon>Mesorhizobium</taxon>
    </lineage>
</organism>
<feature type="domain" description="AprE-like beta-barrel" evidence="12">
    <location>
        <begin position="324"/>
        <end position="413"/>
    </location>
</feature>
<evidence type="ECO:0000313" key="13">
    <source>
        <dbReference type="EMBL" id="PZV40530.1"/>
    </source>
</evidence>
<dbReference type="AlphaFoldDB" id="A0A2W7CB52"/>
<comment type="subcellular location">
    <subcellularLocation>
        <location evidence="1 9">Cell inner membrane</location>
        <topology evidence="1 9">Single-pass membrane protein</topology>
    </subcellularLocation>
</comment>
<dbReference type="InterPro" id="IPR050739">
    <property type="entry name" value="MFP"/>
</dbReference>
<evidence type="ECO:0000256" key="7">
    <source>
        <dbReference type="ARBA" id="ARBA00022989"/>
    </source>
</evidence>
<dbReference type="PANTHER" id="PTHR30386">
    <property type="entry name" value="MEMBRANE FUSION SUBUNIT OF EMRAB-TOLC MULTIDRUG EFFLUX PUMP"/>
    <property type="match status" value="1"/>
</dbReference>
<dbReference type="PRINTS" id="PR01490">
    <property type="entry name" value="RTXTOXIND"/>
</dbReference>
<evidence type="ECO:0000259" key="12">
    <source>
        <dbReference type="Pfam" id="PF26002"/>
    </source>
</evidence>
<evidence type="ECO:0000256" key="1">
    <source>
        <dbReference type="ARBA" id="ARBA00004377"/>
    </source>
</evidence>
<evidence type="ECO:0000256" key="4">
    <source>
        <dbReference type="ARBA" id="ARBA00022475"/>
    </source>
</evidence>
<dbReference type="PROSITE" id="PS00543">
    <property type="entry name" value="HLYD_FAMILY"/>
    <property type="match status" value="1"/>
</dbReference>
<evidence type="ECO:0000256" key="9">
    <source>
        <dbReference type="RuleBase" id="RU365093"/>
    </source>
</evidence>
<keyword evidence="6 9" id="KW-0812">Transmembrane</keyword>
<dbReference type="NCBIfam" id="TIGR01843">
    <property type="entry name" value="type_I_hlyD"/>
    <property type="match status" value="1"/>
</dbReference>
<accession>A0A2W7CB52</accession>
<comment type="caution">
    <text evidence="13">The sequence shown here is derived from an EMBL/GenBank/DDBJ whole genome shotgun (WGS) entry which is preliminary data.</text>
</comment>
<dbReference type="Pfam" id="PF25994">
    <property type="entry name" value="HH_AprE"/>
    <property type="match status" value="1"/>
</dbReference>
<keyword evidence="4 9" id="KW-1003">Cell membrane</keyword>
<sequence>MLELAAPPPYPPLRGNVVGGLVVIGLMFGCFGFWAATAPLTSAAVAPGVVKVDSNRKTVQHLEGGIIREILIREGDAVKQGQVLVRLDGLDADSDRDSVRDQVDALLASEARLTAQRDSLPRISFPLELLARRGEPSVAEAIAGQERIFSDQAEVLKSEVEVWHQRSAQYQAQMLALTSQINAVEQQTPSLQEELKDARTLLKKGFGVKSRALGLERQLAANKGDADANRARIESLRQQIAEAEAQIENVRATQVKTASEDLREAQIKRSEFEKALLKTGARAERRDILAPEDGVVMNLRYVTPGGVVAPGGDILDLVPVQDKMVLDVRIQPLDIDVVRPGLPATVRLVAFKQRVTPTLDGVLTRISADAAVDERSGATYFTATVEVDADQFKGLPHVKLYPGMPVDVSIVTGERTMLEYLFQPLADSFAHAFRED</sequence>
<dbReference type="Gene3D" id="2.40.30.170">
    <property type="match status" value="1"/>
</dbReference>
<dbReference type="GO" id="GO:0009306">
    <property type="term" value="P:protein secretion"/>
    <property type="evidence" value="ECO:0007669"/>
    <property type="project" value="InterPro"/>
</dbReference>
<comment type="similarity">
    <text evidence="2 9">Belongs to the membrane fusion protein (MFP) (TC 8.A.1) family.</text>
</comment>
<keyword evidence="7 9" id="KW-1133">Transmembrane helix</keyword>
<dbReference type="EMBL" id="MZXV01000001">
    <property type="protein sequence ID" value="PZV40530.1"/>
    <property type="molecule type" value="Genomic_DNA"/>
</dbReference>
<dbReference type="InterPro" id="IPR006144">
    <property type="entry name" value="Secretion_HlyD_CS"/>
</dbReference>
<name>A0A2W7CB52_9HYPH</name>
<feature type="coiled-coil region" evidence="10">
    <location>
        <begin position="226"/>
        <end position="275"/>
    </location>
</feature>
<dbReference type="Gene3D" id="2.40.50.100">
    <property type="match status" value="1"/>
</dbReference>
<gene>
    <name evidence="13" type="ORF">B5V02_00440</name>
</gene>
<reference evidence="14" key="1">
    <citation type="submission" date="2017-03" db="EMBL/GenBank/DDBJ databases">
        <authorList>
            <person name="Safronova V.I."/>
            <person name="Sazanova A.L."/>
            <person name="Chirak E.R."/>
        </authorList>
    </citation>
    <scope>NUCLEOTIDE SEQUENCE [LARGE SCALE GENOMIC DNA]</scope>
    <source>
        <strain evidence="14">Ach-343</strain>
    </source>
</reference>
<dbReference type="PANTHER" id="PTHR30386:SF17">
    <property type="entry name" value="ALKALINE PROTEASE SECRETION PROTEIN APRE"/>
    <property type="match status" value="1"/>
</dbReference>
<evidence type="ECO:0000256" key="6">
    <source>
        <dbReference type="ARBA" id="ARBA00022692"/>
    </source>
</evidence>
<keyword evidence="5 9" id="KW-0997">Cell inner membrane</keyword>
<dbReference type="InterPro" id="IPR058781">
    <property type="entry name" value="HH_AprE-like"/>
</dbReference>
<evidence type="ECO:0000256" key="2">
    <source>
        <dbReference type="ARBA" id="ARBA00009477"/>
    </source>
</evidence>
<feature type="coiled-coil region" evidence="10">
    <location>
        <begin position="167"/>
        <end position="201"/>
    </location>
</feature>
<evidence type="ECO:0000259" key="11">
    <source>
        <dbReference type="Pfam" id="PF25994"/>
    </source>
</evidence>
<keyword evidence="3 9" id="KW-0813">Transport</keyword>
<evidence type="ECO:0000256" key="5">
    <source>
        <dbReference type="ARBA" id="ARBA00022519"/>
    </source>
</evidence>
<keyword evidence="8 9" id="KW-0472">Membrane</keyword>
<dbReference type="Pfam" id="PF26002">
    <property type="entry name" value="Beta-barrel_AprE"/>
    <property type="match status" value="1"/>
</dbReference>
<evidence type="ECO:0000313" key="14">
    <source>
        <dbReference type="Proteomes" id="UP000248616"/>
    </source>
</evidence>
<dbReference type="GO" id="GO:0005886">
    <property type="term" value="C:plasma membrane"/>
    <property type="evidence" value="ECO:0007669"/>
    <property type="project" value="UniProtKB-SubCell"/>
</dbReference>
<keyword evidence="14" id="KW-1185">Reference proteome</keyword>
<dbReference type="InterPro" id="IPR058982">
    <property type="entry name" value="Beta-barrel_AprE"/>
</dbReference>
<evidence type="ECO:0000256" key="3">
    <source>
        <dbReference type="ARBA" id="ARBA00022448"/>
    </source>
</evidence>
<evidence type="ECO:0000256" key="8">
    <source>
        <dbReference type="ARBA" id="ARBA00023136"/>
    </source>
</evidence>
<proteinExistence type="inferred from homology"/>
<feature type="domain" description="AprE-like long alpha-helical hairpin" evidence="11">
    <location>
        <begin position="93"/>
        <end position="277"/>
    </location>
</feature>
<evidence type="ECO:0000256" key="10">
    <source>
        <dbReference type="SAM" id="Coils"/>
    </source>
</evidence>